<protein>
    <recommendedName>
        <fullName evidence="5 9">Trehalose-6-phosphate synthase</fullName>
        <ecNumber evidence="4 9">2.4.1.15</ecNumber>
    </recommendedName>
    <alternativeName>
        <fullName evidence="9">Osmoregulatory trehalose synthesis protein A</fullName>
    </alternativeName>
    <alternativeName>
        <fullName evidence="9">UDP-glucose-glucosephosphate glucosyltransferase</fullName>
    </alternativeName>
</protein>
<dbReference type="SUPFAM" id="SSF53756">
    <property type="entry name" value="UDP-Glycosyltransferase/glycogen phosphorylase"/>
    <property type="match status" value="1"/>
</dbReference>
<evidence type="ECO:0000256" key="3">
    <source>
        <dbReference type="ARBA" id="ARBA00011881"/>
    </source>
</evidence>
<comment type="similarity">
    <text evidence="2 9">Belongs to the glycosyltransferase 20 family.</text>
</comment>
<keyword evidence="6 9" id="KW-0328">Glycosyltransferase</keyword>
<dbReference type="PANTHER" id="PTHR10788">
    <property type="entry name" value="TREHALOSE-6-PHOSPHATE SYNTHASE"/>
    <property type="match status" value="1"/>
</dbReference>
<reference evidence="11" key="1">
    <citation type="journal article" date="2019" name="Int. J. Syst. Evol. Microbiol.">
        <title>The Global Catalogue of Microorganisms (GCM) 10K type strain sequencing project: providing services to taxonomists for standard genome sequencing and annotation.</title>
        <authorList>
            <consortium name="The Broad Institute Genomics Platform"/>
            <consortium name="The Broad Institute Genome Sequencing Center for Infectious Disease"/>
            <person name="Wu L."/>
            <person name="Ma J."/>
        </authorList>
    </citation>
    <scope>NUCLEOTIDE SEQUENCE [LARGE SCALE GENOMIC DNA]</scope>
    <source>
        <strain evidence="11">CCM 7435</strain>
    </source>
</reference>
<proteinExistence type="inferred from homology"/>
<accession>A0ABW4YZ84</accession>
<keyword evidence="7 9" id="KW-0808">Transferase</keyword>
<evidence type="ECO:0000256" key="8">
    <source>
        <dbReference type="ARBA" id="ARBA00048039"/>
    </source>
</evidence>
<organism evidence="10 11">
    <name type="scientific">Ancylobacter oerskovii</name>
    <dbReference type="NCBI Taxonomy" id="459519"/>
    <lineage>
        <taxon>Bacteria</taxon>
        <taxon>Pseudomonadati</taxon>
        <taxon>Pseudomonadota</taxon>
        <taxon>Alphaproteobacteria</taxon>
        <taxon>Hyphomicrobiales</taxon>
        <taxon>Xanthobacteraceae</taxon>
        <taxon>Ancylobacter</taxon>
    </lineage>
</organism>
<dbReference type="InterPro" id="IPR001830">
    <property type="entry name" value="Glyco_trans_20"/>
</dbReference>
<evidence type="ECO:0000256" key="9">
    <source>
        <dbReference type="RuleBase" id="RU362045"/>
    </source>
</evidence>
<sequence>MARLVIVSNRVASPKERGAKAGGLAVALREALNKRGGVWFGWSGETQVDPPAEPKIFRSGKVTYALQTLDPEDQRDHYAGYANGTLWPLCHYRLGLLNFRRTEWEGYRRVNATFARALMPLLKPDDIVWVHDYHFIPLASELRALGFEGRIGYFHHIPWPTPEVFLTLPSHAALVRDLSRYDLVGLQTEHDVRALLTYVSSEARGWIAPGGVVGLRDRRFRVATYPIGIDADAFVRDAQAAAGSEDEERLEASLAGRALAVGVDRLDYSKGLPNKFAAFGELLKSHPERRSTVTMMQIAPFSRGEVAEYRALRRELEELAGSINGEYAEFDWVPLRYLNRPFQRATLAAIYRTARLGVVTPLRDGMNLVAKEYVAAQNPEDPGVLVLSRFAGAADELSGSVIVNPYDVEGMADALDTALSMPLDERRDRWRANMDKVARNTIHRWCESFLHDLSGVDDYGADVEPVGSPPPAKKPRSRR</sequence>
<evidence type="ECO:0000313" key="10">
    <source>
        <dbReference type="EMBL" id="MFD2141288.1"/>
    </source>
</evidence>
<dbReference type="NCBIfam" id="TIGR02400">
    <property type="entry name" value="trehalose_OtsA"/>
    <property type="match status" value="1"/>
</dbReference>
<comment type="subunit">
    <text evidence="3 9">Homotetramer.</text>
</comment>
<dbReference type="EC" id="2.4.1.15" evidence="4 9"/>
<dbReference type="InterPro" id="IPR012766">
    <property type="entry name" value="Trehalose_OtsA"/>
</dbReference>
<comment type="caution">
    <text evidence="10">The sequence shown here is derived from an EMBL/GenBank/DDBJ whole genome shotgun (WGS) entry which is preliminary data.</text>
</comment>
<keyword evidence="11" id="KW-1185">Reference proteome</keyword>
<evidence type="ECO:0000256" key="1">
    <source>
        <dbReference type="ARBA" id="ARBA00005199"/>
    </source>
</evidence>
<gene>
    <name evidence="10" type="primary">otsA</name>
    <name evidence="10" type="ORF">ACFSNC_12800</name>
</gene>
<evidence type="ECO:0000256" key="5">
    <source>
        <dbReference type="ARBA" id="ARBA00018539"/>
    </source>
</evidence>
<dbReference type="Pfam" id="PF00982">
    <property type="entry name" value="Glyco_transf_20"/>
    <property type="match status" value="1"/>
</dbReference>
<dbReference type="RefSeq" id="WP_213350991.1">
    <property type="nucleotide sequence ID" value="NZ_JAHBGB010000002.1"/>
</dbReference>
<evidence type="ECO:0000256" key="2">
    <source>
        <dbReference type="ARBA" id="ARBA00008799"/>
    </source>
</evidence>
<comment type="function">
    <text evidence="9">Probably involved in the osmoprotection via the biosynthesis of trehalose. Catalyzes the transfer of glucose from UDP-alpha-D-glucose (UDP-Glc) to D-glucose 6-phosphate (Glc-6-P) to form trehalose-6-phosphate. Acts with retention of the anomeric configuration of the UDP-sugar donor.</text>
</comment>
<evidence type="ECO:0000256" key="6">
    <source>
        <dbReference type="ARBA" id="ARBA00022676"/>
    </source>
</evidence>
<dbReference type="EMBL" id="JBHUHD010000001">
    <property type="protein sequence ID" value="MFD2141288.1"/>
    <property type="molecule type" value="Genomic_DNA"/>
</dbReference>
<name>A0ABW4YZ84_9HYPH</name>
<comment type="catalytic activity">
    <reaction evidence="8 9">
        <text>D-glucose 6-phosphate + UDP-alpha-D-glucose = alpha,alpha-trehalose 6-phosphate + UDP + H(+)</text>
        <dbReference type="Rhea" id="RHEA:18889"/>
        <dbReference type="ChEBI" id="CHEBI:15378"/>
        <dbReference type="ChEBI" id="CHEBI:58223"/>
        <dbReference type="ChEBI" id="CHEBI:58429"/>
        <dbReference type="ChEBI" id="CHEBI:58885"/>
        <dbReference type="ChEBI" id="CHEBI:61548"/>
        <dbReference type="EC" id="2.4.1.15"/>
    </reaction>
</comment>
<dbReference type="Proteomes" id="UP001597299">
    <property type="component" value="Unassembled WGS sequence"/>
</dbReference>
<evidence type="ECO:0000256" key="4">
    <source>
        <dbReference type="ARBA" id="ARBA00012538"/>
    </source>
</evidence>
<evidence type="ECO:0000313" key="11">
    <source>
        <dbReference type="Proteomes" id="UP001597299"/>
    </source>
</evidence>
<dbReference type="PANTHER" id="PTHR10788:SF106">
    <property type="entry name" value="BCDNA.GH08860"/>
    <property type="match status" value="1"/>
</dbReference>
<dbReference type="GO" id="GO:0003825">
    <property type="term" value="F:alpha,alpha-trehalose-phosphate synthase (UDP-forming) activity"/>
    <property type="evidence" value="ECO:0007669"/>
    <property type="project" value="UniProtKB-EC"/>
</dbReference>
<dbReference type="CDD" id="cd03788">
    <property type="entry name" value="GT20_TPS"/>
    <property type="match status" value="1"/>
</dbReference>
<evidence type="ECO:0000256" key="7">
    <source>
        <dbReference type="ARBA" id="ARBA00022679"/>
    </source>
</evidence>
<dbReference type="Gene3D" id="3.40.50.2000">
    <property type="entry name" value="Glycogen Phosphorylase B"/>
    <property type="match status" value="2"/>
</dbReference>
<comment type="pathway">
    <text evidence="1 9">Glycan biosynthesis; trehalose biosynthesis.</text>
</comment>